<comment type="caution">
    <text evidence="1">The sequence shown here is derived from an EMBL/GenBank/DDBJ whole genome shotgun (WGS) entry which is preliminary data.</text>
</comment>
<reference evidence="1" key="1">
    <citation type="submission" date="2022-01" db="EMBL/GenBank/DDBJ databases">
        <title>Novel bile acid biosynthetic pathways are enriched in the microbiome of centenarians.</title>
        <authorList>
            <person name="Sato Y."/>
            <person name="Atarashi K."/>
            <person name="Plichta R.D."/>
            <person name="Arai Y."/>
            <person name="Sasajima S."/>
            <person name="Kearney M.S."/>
            <person name="Suda W."/>
            <person name="Takeshita K."/>
            <person name="Sasaki T."/>
            <person name="Okamoto S."/>
            <person name="Skelly N.A."/>
            <person name="Okamura Y."/>
            <person name="Vlamakis H."/>
            <person name="Li Y."/>
            <person name="Tanoue T."/>
            <person name="Takei H."/>
            <person name="Nittono H."/>
            <person name="Narushima S."/>
            <person name="Irie J."/>
            <person name="Itoh H."/>
            <person name="Moriya K."/>
            <person name="Sugiura Y."/>
            <person name="Suematsu M."/>
            <person name="Moritoki N."/>
            <person name="Shibata S."/>
            <person name="Littman R.D."/>
            <person name="Fischbach A.M."/>
            <person name="Uwamino Y."/>
            <person name="Inoue T."/>
            <person name="Honda A."/>
            <person name="Hattori M."/>
            <person name="Murai T."/>
            <person name="Xavier J.R."/>
            <person name="Hirose N."/>
            <person name="Honda K."/>
        </authorList>
    </citation>
    <scope>NUCLEOTIDE SEQUENCE</scope>
    <source>
        <strain evidence="1">CE91-St12</strain>
    </source>
</reference>
<organism evidence="1 2">
    <name type="scientific">Bacteroides uniformis</name>
    <dbReference type="NCBI Taxonomy" id="820"/>
    <lineage>
        <taxon>Bacteria</taxon>
        <taxon>Pseudomonadati</taxon>
        <taxon>Bacteroidota</taxon>
        <taxon>Bacteroidia</taxon>
        <taxon>Bacteroidales</taxon>
        <taxon>Bacteroidaceae</taxon>
        <taxon>Bacteroides</taxon>
    </lineage>
</organism>
<evidence type="ECO:0000313" key="1">
    <source>
        <dbReference type="EMBL" id="GKH13844.1"/>
    </source>
</evidence>
<gene>
    <name evidence="1" type="ORF">CE91St12_20540</name>
</gene>
<proteinExistence type="predicted"/>
<dbReference type="EMBL" id="BQNL01000001">
    <property type="protein sequence ID" value="GKH13844.1"/>
    <property type="molecule type" value="Genomic_DNA"/>
</dbReference>
<dbReference type="AlphaFoldDB" id="A0AA37JSJ2"/>
<accession>A0AA37JSJ2</accession>
<sequence length="57" mass="6636">MLKFLYRELSALGVKEPQYHFVAFIMKAIVCVKVLEKGQETNMTQHIELLENKRIGV</sequence>
<protein>
    <submittedName>
        <fullName evidence="1">Uncharacterized protein</fullName>
    </submittedName>
</protein>
<name>A0AA37JSJ2_BACUN</name>
<dbReference type="Proteomes" id="UP001055048">
    <property type="component" value="Unassembled WGS sequence"/>
</dbReference>
<evidence type="ECO:0000313" key="2">
    <source>
        <dbReference type="Proteomes" id="UP001055048"/>
    </source>
</evidence>
<dbReference type="RefSeq" id="WP_244074559.1">
    <property type="nucleotide sequence ID" value="NZ_BQNL01000001.1"/>
</dbReference>